<evidence type="ECO:0008006" key="3">
    <source>
        <dbReference type="Google" id="ProtNLM"/>
    </source>
</evidence>
<evidence type="ECO:0000313" key="1">
    <source>
        <dbReference type="EMBL" id="MDF9278597.1"/>
    </source>
</evidence>
<proteinExistence type="predicted"/>
<name>A0ABT6CWY0_9MICC</name>
<reference evidence="1 2" key="1">
    <citation type="journal article" date="2023" name="Int. J. Syst. Evol. Microbiol.">
        <title>Arthrobacter vasquezii sp. nov., isolated from a soil sample from Union Glacier, Antarctica.</title>
        <authorList>
            <person name="Valenzuela-Ibaceta F."/>
            <person name="Carrasco V."/>
            <person name="Lagos-Moraga S."/>
            <person name="Dietz-Vargas C."/>
            <person name="Navarro C.A."/>
            <person name="Perez-Donoso J.M."/>
        </authorList>
    </citation>
    <scope>NUCLEOTIDE SEQUENCE [LARGE SCALE GENOMIC DNA]</scope>
    <source>
        <strain evidence="1 2">EH-1B-1</strain>
    </source>
</reference>
<dbReference type="EMBL" id="JAROKN010000035">
    <property type="protein sequence ID" value="MDF9278597.1"/>
    <property type="molecule type" value="Genomic_DNA"/>
</dbReference>
<sequence length="174" mass="18600">MITLLASPFGLFVEECLESPCGGGKVMKLRRSLGATAGALLSLVFLAGCTNQPEDKGLSTFSSMDQAYAAVDEVLKCESDPVGDPIVPVGNSGKLTTEQRLCSEHVQVDLYPNEAALQTSFEILVNSHQGEVHLVRGANWIVVDVTDVATGEPTTWDIQRLAEELDGRYTTAGT</sequence>
<evidence type="ECO:0000313" key="2">
    <source>
        <dbReference type="Proteomes" id="UP001220456"/>
    </source>
</evidence>
<gene>
    <name evidence="1" type="ORF">P4U43_12450</name>
</gene>
<organism evidence="1 2">
    <name type="scientific">Arthrobacter vasquezii</name>
    <dbReference type="NCBI Taxonomy" id="2977629"/>
    <lineage>
        <taxon>Bacteria</taxon>
        <taxon>Bacillati</taxon>
        <taxon>Actinomycetota</taxon>
        <taxon>Actinomycetes</taxon>
        <taxon>Micrococcales</taxon>
        <taxon>Micrococcaceae</taxon>
        <taxon>Arthrobacter</taxon>
    </lineage>
</organism>
<accession>A0ABT6CWY0</accession>
<keyword evidence="2" id="KW-1185">Reference proteome</keyword>
<protein>
    <recommendedName>
        <fullName evidence="3">Lipoprotein</fullName>
    </recommendedName>
</protein>
<comment type="caution">
    <text evidence="1">The sequence shown here is derived from an EMBL/GenBank/DDBJ whole genome shotgun (WGS) entry which is preliminary data.</text>
</comment>
<dbReference type="Proteomes" id="UP001220456">
    <property type="component" value="Unassembled WGS sequence"/>
</dbReference>